<dbReference type="Gene3D" id="1.10.3720.10">
    <property type="entry name" value="MetI-like"/>
    <property type="match status" value="1"/>
</dbReference>
<evidence type="ECO:0000256" key="3">
    <source>
        <dbReference type="ARBA" id="ARBA00022692"/>
    </source>
</evidence>
<dbReference type="Proteomes" id="UP001314903">
    <property type="component" value="Unassembled WGS sequence"/>
</dbReference>
<keyword evidence="4 6" id="KW-1133">Transmembrane helix</keyword>
<protein>
    <submittedName>
        <fullName evidence="8">Osmoprotectant transport system permease protein</fullName>
    </submittedName>
</protein>
<comment type="similarity">
    <text evidence="6">Belongs to the binding-protein-dependent transport system permease family.</text>
</comment>
<dbReference type="RefSeq" id="WP_209661333.1">
    <property type="nucleotide sequence ID" value="NZ_JAGGLI010000025.1"/>
</dbReference>
<evidence type="ECO:0000256" key="5">
    <source>
        <dbReference type="ARBA" id="ARBA00023136"/>
    </source>
</evidence>
<dbReference type="InterPro" id="IPR051204">
    <property type="entry name" value="ABC_transp_perm/SBD"/>
</dbReference>
<comment type="subcellular location">
    <subcellularLocation>
        <location evidence="6">Cell membrane</location>
        <topology evidence="6">Multi-pass membrane protein</topology>
    </subcellularLocation>
    <subcellularLocation>
        <location evidence="1">Membrane</location>
        <topology evidence="1">Multi-pass membrane protein</topology>
    </subcellularLocation>
</comment>
<dbReference type="PANTHER" id="PTHR30177:SF4">
    <property type="entry name" value="OSMOPROTECTANT IMPORT PERMEASE PROTEIN OSMW"/>
    <property type="match status" value="1"/>
</dbReference>
<organism evidence="8 9">
    <name type="scientific">Acetoanaerobium pronyense</name>
    <dbReference type="NCBI Taxonomy" id="1482736"/>
    <lineage>
        <taxon>Bacteria</taxon>
        <taxon>Bacillati</taxon>
        <taxon>Bacillota</taxon>
        <taxon>Clostridia</taxon>
        <taxon>Peptostreptococcales</taxon>
        <taxon>Filifactoraceae</taxon>
        <taxon>Acetoanaerobium</taxon>
    </lineage>
</organism>
<keyword evidence="9" id="KW-1185">Reference proteome</keyword>
<proteinExistence type="inferred from homology"/>
<evidence type="ECO:0000313" key="9">
    <source>
        <dbReference type="Proteomes" id="UP001314903"/>
    </source>
</evidence>
<feature type="transmembrane region" description="Helical" evidence="6">
    <location>
        <begin position="56"/>
        <end position="79"/>
    </location>
</feature>
<feature type="domain" description="ABC transmembrane type-1" evidence="7">
    <location>
        <begin position="18"/>
        <end position="197"/>
    </location>
</feature>
<feature type="transmembrane region" description="Helical" evidence="6">
    <location>
        <begin position="132"/>
        <end position="158"/>
    </location>
</feature>
<dbReference type="PANTHER" id="PTHR30177">
    <property type="entry name" value="GLYCINE BETAINE/L-PROLINE TRANSPORT SYSTEM PERMEASE PROTEIN PROW"/>
    <property type="match status" value="1"/>
</dbReference>
<gene>
    <name evidence="8" type="ORF">J2Z35_002080</name>
</gene>
<evidence type="ECO:0000256" key="1">
    <source>
        <dbReference type="ARBA" id="ARBA00004141"/>
    </source>
</evidence>
<dbReference type="InterPro" id="IPR000515">
    <property type="entry name" value="MetI-like"/>
</dbReference>
<evidence type="ECO:0000256" key="2">
    <source>
        <dbReference type="ARBA" id="ARBA00022448"/>
    </source>
</evidence>
<keyword evidence="2 6" id="KW-0813">Transport</keyword>
<evidence type="ECO:0000256" key="6">
    <source>
        <dbReference type="RuleBase" id="RU363032"/>
    </source>
</evidence>
<evidence type="ECO:0000313" key="8">
    <source>
        <dbReference type="EMBL" id="MBP2028279.1"/>
    </source>
</evidence>
<reference evidence="8 9" key="1">
    <citation type="submission" date="2021-03" db="EMBL/GenBank/DDBJ databases">
        <title>Genomic Encyclopedia of Type Strains, Phase IV (KMG-IV): sequencing the most valuable type-strain genomes for metagenomic binning, comparative biology and taxonomic classification.</title>
        <authorList>
            <person name="Goeker M."/>
        </authorList>
    </citation>
    <scope>NUCLEOTIDE SEQUENCE [LARGE SCALE GENOMIC DNA]</scope>
    <source>
        <strain evidence="8 9">DSM 27512</strain>
    </source>
</reference>
<feature type="transmembrane region" description="Helical" evidence="6">
    <location>
        <begin position="22"/>
        <end position="44"/>
    </location>
</feature>
<comment type="caution">
    <text evidence="8">The sequence shown here is derived from an EMBL/GenBank/DDBJ whole genome shotgun (WGS) entry which is preliminary data.</text>
</comment>
<sequence length="206" mass="21978">MNIIEFAVSRWDAIMKMTIDHFTIVIIAMGISIFLGISVGILITNSKSGAKIVLNIANILMTVPSLALFSILIPIMGIGRAPAIAGLVLYTQLPIIRNVYTGIINIDPSIIEAATGMGLTKRKIMLKVKIPLAFPVIMAGVRTATVMGIGIGAIAAYIGAGGLGEYIFQGINRGNDRMILIGAIMVSLITVITDKGLGYFQKKFEI</sequence>
<dbReference type="EMBL" id="JAGGLI010000025">
    <property type="protein sequence ID" value="MBP2028279.1"/>
    <property type="molecule type" value="Genomic_DNA"/>
</dbReference>
<dbReference type="Pfam" id="PF00528">
    <property type="entry name" value="BPD_transp_1"/>
    <property type="match status" value="1"/>
</dbReference>
<keyword evidence="3 6" id="KW-0812">Transmembrane</keyword>
<dbReference type="InterPro" id="IPR035906">
    <property type="entry name" value="MetI-like_sf"/>
</dbReference>
<evidence type="ECO:0000259" key="7">
    <source>
        <dbReference type="PROSITE" id="PS50928"/>
    </source>
</evidence>
<keyword evidence="5 6" id="KW-0472">Membrane</keyword>
<dbReference type="PROSITE" id="PS50928">
    <property type="entry name" value="ABC_TM1"/>
    <property type="match status" value="1"/>
</dbReference>
<dbReference type="CDD" id="cd06261">
    <property type="entry name" value="TM_PBP2"/>
    <property type="match status" value="1"/>
</dbReference>
<feature type="transmembrane region" description="Helical" evidence="6">
    <location>
        <begin position="178"/>
        <end position="200"/>
    </location>
</feature>
<evidence type="ECO:0000256" key="4">
    <source>
        <dbReference type="ARBA" id="ARBA00022989"/>
    </source>
</evidence>
<accession>A0ABS4KNT0</accession>
<name>A0ABS4KNT0_9FIRM</name>
<dbReference type="SUPFAM" id="SSF161098">
    <property type="entry name" value="MetI-like"/>
    <property type="match status" value="1"/>
</dbReference>